<keyword evidence="1" id="KW-0175">Coiled coil</keyword>
<feature type="domain" description="DUF4340" evidence="2">
    <location>
        <begin position="213"/>
        <end position="388"/>
    </location>
</feature>
<name>A0ABZ1BVK9_9FIRM</name>
<reference evidence="3 4" key="1">
    <citation type="journal article" date="2024" name="Front. Microbiol.">
        <title>Novel thermophilic genera Geochorda gen. nov. and Carboxydochorda gen. nov. from the deep terrestrial subsurface reveal the ecophysiological diversity in the class Limnochordia.</title>
        <authorList>
            <person name="Karnachuk O.V."/>
            <person name="Lukina A.P."/>
            <person name="Avakyan M.R."/>
            <person name="Kadnikov V.V."/>
            <person name="Begmatov S."/>
            <person name="Beletsky A.V."/>
            <person name="Vlasova K.G."/>
            <person name="Novikov A.A."/>
            <person name="Shcherbakova V.A."/>
            <person name="Mardanov A.V."/>
            <person name="Ravin N.V."/>
        </authorList>
    </citation>
    <scope>NUCLEOTIDE SEQUENCE [LARGE SCALE GENOMIC DNA]</scope>
    <source>
        <strain evidence="3 4">L945</strain>
    </source>
</reference>
<evidence type="ECO:0000259" key="2">
    <source>
        <dbReference type="Pfam" id="PF14238"/>
    </source>
</evidence>
<evidence type="ECO:0000313" key="4">
    <source>
        <dbReference type="Proteomes" id="UP001332192"/>
    </source>
</evidence>
<dbReference type="EMBL" id="CP141615">
    <property type="protein sequence ID" value="WRP16688.1"/>
    <property type="molecule type" value="Genomic_DNA"/>
</dbReference>
<gene>
    <name evidence="3" type="ORF">U7230_11380</name>
</gene>
<evidence type="ECO:0000313" key="3">
    <source>
        <dbReference type="EMBL" id="WRP16688.1"/>
    </source>
</evidence>
<dbReference type="RefSeq" id="WP_324715960.1">
    <property type="nucleotide sequence ID" value="NZ_CP141615.1"/>
</dbReference>
<feature type="coiled-coil region" evidence="1">
    <location>
        <begin position="75"/>
        <end position="102"/>
    </location>
</feature>
<protein>
    <submittedName>
        <fullName evidence="3">DUF4340 domain-containing protein</fullName>
    </submittedName>
</protein>
<dbReference type="Pfam" id="PF14238">
    <property type="entry name" value="DUF4340"/>
    <property type="match status" value="2"/>
</dbReference>
<dbReference type="Proteomes" id="UP001332192">
    <property type="component" value="Chromosome"/>
</dbReference>
<proteinExistence type="predicted"/>
<keyword evidence="4" id="KW-1185">Reference proteome</keyword>
<sequence>MKRYYFTAAAGVLFLGLLGYVLWSGGTAGKPVTGRIILKVEPQEVESLTIRHDGQVAAVLRKVGERWEIERPRRVRASQEAVQSLLDQVASLEARRVIAEKAEDLSAYGLEPPRAELIMTEAGGTERRLLVGNETPVSSGAPAYYAREGGGVAVYTIDAYLAEQLTGSWDQFRDRTLVALSADEVQAVVVRKGRRSVEARRAGDSTTPEGQRWRLVEPLQAPGDSDAIESVLRDLQFSRISKFVSDDPSPGQLGAWGLKEPEATVELSGGDGTGNASRLTVVLIGGTAPDQERYVQVQGAPSVYTVPESDVKSLLEASADGWIRRQVVGLSRNDLQRLSVQMSGRPGPLTLEKDSRGRWVLQPGGRSVDQQEADSLLDALVGLRGDRVEVASRVAVSPGGNAPTGAGAPVTMEITVAGNDRIPVTRLVMPVVSEGAGAGKGSQVEVHVEQGEDRLTYFMPASSLQEVERIIAQWTAPPSTQGTASSER</sequence>
<feature type="domain" description="DUF4340" evidence="2">
    <location>
        <begin position="67"/>
        <end position="207"/>
    </location>
</feature>
<accession>A0ABZ1BVK9</accession>
<dbReference type="InterPro" id="IPR025641">
    <property type="entry name" value="DUF4340"/>
</dbReference>
<evidence type="ECO:0000256" key="1">
    <source>
        <dbReference type="SAM" id="Coils"/>
    </source>
</evidence>
<organism evidence="3 4">
    <name type="scientific">Carboxydichorda subterranea</name>
    <dbReference type="NCBI Taxonomy" id="3109565"/>
    <lineage>
        <taxon>Bacteria</taxon>
        <taxon>Bacillati</taxon>
        <taxon>Bacillota</taxon>
        <taxon>Limnochordia</taxon>
        <taxon>Limnochordales</taxon>
        <taxon>Geochordaceae</taxon>
        <taxon>Carboxydichorda</taxon>
    </lineage>
</organism>